<accession>A0ABW2DRL2</accession>
<dbReference type="InterPro" id="IPR006115">
    <property type="entry name" value="6PGDH_NADP-bd"/>
</dbReference>
<evidence type="ECO:0000313" key="2">
    <source>
        <dbReference type="EMBL" id="MFC7010448.1"/>
    </source>
</evidence>
<dbReference type="RefSeq" id="WP_189870763.1">
    <property type="nucleotide sequence ID" value="NZ_BMWA01000007.1"/>
</dbReference>
<sequence length="176" mass="17682">MTGASGCTHVHDVPVIGCGLIGSALARTFAKGDPAVEVWNRTPERAGALGGDGITPLRSVVEAVGSSHLVVTCTSRYEIAVAALAPVTDWRGVTLVDPAGGAPEEAEGMNRWAAATIATNAEGAAAALAVMRQSGRQARLLGAAKQNPAAAKTAGLGTLGFSARTKVAGVEPAKEE</sequence>
<evidence type="ECO:0000259" key="1">
    <source>
        <dbReference type="Pfam" id="PF03446"/>
    </source>
</evidence>
<dbReference type="EMBL" id="JBHSYM010000003">
    <property type="protein sequence ID" value="MFC7010448.1"/>
    <property type="molecule type" value="Genomic_DNA"/>
</dbReference>
<name>A0ABW2DRL2_9ACTN</name>
<protein>
    <submittedName>
        <fullName evidence="2">NAD(P)-binding domain-containing protein</fullName>
    </submittedName>
</protein>
<keyword evidence="3" id="KW-1185">Reference proteome</keyword>
<evidence type="ECO:0000313" key="3">
    <source>
        <dbReference type="Proteomes" id="UP001596409"/>
    </source>
</evidence>
<proteinExistence type="predicted"/>
<organism evidence="2 3">
    <name type="scientific">Streptomyces viridiviolaceus</name>
    <dbReference type="NCBI Taxonomy" id="68282"/>
    <lineage>
        <taxon>Bacteria</taxon>
        <taxon>Bacillati</taxon>
        <taxon>Actinomycetota</taxon>
        <taxon>Actinomycetes</taxon>
        <taxon>Kitasatosporales</taxon>
        <taxon>Streptomycetaceae</taxon>
        <taxon>Streptomyces</taxon>
    </lineage>
</organism>
<dbReference type="SUPFAM" id="SSF51735">
    <property type="entry name" value="NAD(P)-binding Rossmann-fold domains"/>
    <property type="match status" value="1"/>
</dbReference>
<gene>
    <name evidence="2" type="ORF">ACFQMH_01760</name>
</gene>
<comment type="caution">
    <text evidence="2">The sequence shown here is derived from an EMBL/GenBank/DDBJ whole genome shotgun (WGS) entry which is preliminary data.</text>
</comment>
<dbReference type="Gene3D" id="3.40.50.720">
    <property type="entry name" value="NAD(P)-binding Rossmann-like Domain"/>
    <property type="match status" value="1"/>
</dbReference>
<dbReference type="Pfam" id="PF03446">
    <property type="entry name" value="NAD_binding_2"/>
    <property type="match status" value="1"/>
</dbReference>
<reference evidence="3" key="1">
    <citation type="journal article" date="2019" name="Int. J. Syst. Evol. Microbiol.">
        <title>The Global Catalogue of Microorganisms (GCM) 10K type strain sequencing project: providing services to taxonomists for standard genome sequencing and annotation.</title>
        <authorList>
            <consortium name="The Broad Institute Genomics Platform"/>
            <consortium name="The Broad Institute Genome Sequencing Center for Infectious Disease"/>
            <person name="Wu L."/>
            <person name="Ma J."/>
        </authorList>
    </citation>
    <scope>NUCLEOTIDE SEQUENCE [LARGE SCALE GENOMIC DNA]</scope>
    <source>
        <strain evidence="3">JCM 4855</strain>
    </source>
</reference>
<dbReference type="Proteomes" id="UP001596409">
    <property type="component" value="Unassembled WGS sequence"/>
</dbReference>
<feature type="domain" description="6-phosphogluconate dehydrogenase NADP-binding" evidence="1">
    <location>
        <begin position="13"/>
        <end position="75"/>
    </location>
</feature>
<dbReference type="InterPro" id="IPR036291">
    <property type="entry name" value="NAD(P)-bd_dom_sf"/>
</dbReference>